<reference evidence="1" key="1">
    <citation type="journal article" date="2015" name="Nature">
        <title>Complex archaea that bridge the gap between prokaryotes and eukaryotes.</title>
        <authorList>
            <person name="Spang A."/>
            <person name="Saw J.H."/>
            <person name="Jorgensen S.L."/>
            <person name="Zaremba-Niedzwiedzka K."/>
            <person name="Martijn J."/>
            <person name="Lind A.E."/>
            <person name="van Eijk R."/>
            <person name="Schleper C."/>
            <person name="Guy L."/>
            <person name="Ettema T.J."/>
        </authorList>
    </citation>
    <scope>NUCLEOTIDE SEQUENCE</scope>
</reference>
<evidence type="ECO:0000313" key="1">
    <source>
        <dbReference type="EMBL" id="KKN75886.1"/>
    </source>
</evidence>
<proteinExistence type="predicted"/>
<organism evidence="1">
    <name type="scientific">marine sediment metagenome</name>
    <dbReference type="NCBI Taxonomy" id="412755"/>
    <lineage>
        <taxon>unclassified sequences</taxon>
        <taxon>metagenomes</taxon>
        <taxon>ecological metagenomes</taxon>
    </lineage>
</organism>
<sequence length="90" mass="10567">MVAIYAISAYIDRKDSVLKFATYEEIYSLWDRGFKQHEIAKLLKLDRHTVSKAIVELKTKHPELFPVVLEGKPKILQYNPLMDNEIKETF</sequence>
<gene>
    <name evidence="1" type="ORF">LCGC14_0375940</name>
</gene>
<protein>
    <submittedName>
        <fullName evidence="1">Uncharacterized protein</fullName>
    </submittedName>
</protein>
<name>A0A0F9VQZ9_9ZZZZ</name>
<comment type="caution">
    <text evidence="1">The sequence shown here is derived from an EMBL/GenBank/DDBJ whole genome shotgun (WGS) entry which is preliminary data.</text>
</comment>
<accession>A0A0F9VQZ9</accession>
<dbReference type="EMBL" id="LAZR01000302">
    <property type="protein sequence ID" value="KKN75886.1"/>
    <property type="molecule type" value="Genomic_DNA"/>
</dbReference>
<dbReference type="AlphaFoldDB" id="A0A0F9VQZ9"/>